<sequence>MLQGSLLVIDWQAYAFYSKFSMACPANYNKICTSKFNCHFLSFGKLQLAQGFFFCFMATIISSK</sequence>
<keyword evidence="1" id="KW-0808">Transferase</keyword>
<accession>A0A2P2JJR2</accession>
<name>A0A2P2JJR2_RHIMU</name>
<reference evidence="1" key="1">
    <citation type="submission" date="2018-02" db="EMBL/GenBank/DDBJ databases">
        <title>Rhizophora mucronata_Transcriptome.</title>
        <authorList>
            <person name="Meera S.P."/>
            <person name="Sreeshan A."/>
            <person name="Augustine A."/>
        </authorList>
    </citation>
    <scope>NUCLEOTIDE SEQUENCE</scope>
    <source>
        <tissue evidence="1">Leaf</tissue>
    </source>
</reference>
<keyword evidence="1" id="KW-0328">Glycosyltransferase</keyword>
<evidence type="ECO:0000313" key="1">
    <source>
        <dbReference type="EMBL" id="MBW93712.1"/>
    </source>
</evidence>
<organism evidence="1">
    <name type="scientific">Rhizophora mucronata</name>
    <name type="common">Asiatic mangrove</name>
    <dbReference type="NCBI Taxonomy" id="61149"/>
    <lineage>
        <taxon>Eukaryota</taxon>
        <taxon>Viridiplantae</taxon>
        <taxon>Streptophyta</taxon>
        <taxon>Embryophyta</taxon>
        <taxon>Tracheophyta</taxon>
        <taxon>Spermatophyta</taxon>
        <taxon>Magnoliopsida</taxon>
        <taxon>eudicotyledons</taxon>
        <taxon>Gunneridae</taxon>
        <taxon>Pentapetalae</taxon>
        <taxon>rosids</taxon>
        <taxon>fabids</taxon>
        <taxon>Malpighiales</taxon>
        <taxon>Rhizophoraceae</taxon>
        <taxon>Rhizophora</taxon>
    </lineage>
</organism>
<dbReference type="GO" id="GO:0016757">
    <property type="term" value="F:glycosyltransferase activity"/>
    <property type="evidence" value="ECO:0007669"/>
    <property type="project" value="UniProtKB-KW"/>
</dbReference>
<protein>
    <submittedName>
        <fullName evidence="1">Phosphatidylinositol N-acetylglucosaminyltransferase subunit P</fullName>
    </submittedName>
</protein>
<dbReference type="EMBL" id="GGEC01013229">
    <property type="protein sequence ID" value="MBW93712.1"/>
    <property type="molecule type" value="Transcribed_RNA"/>
</dbReference>
<proteinExistence type="predicted"/>
<dbReference type="AlphaFoldDB" id="A0A2P2JJR2"/>